<dbReference type="OrthoDB" id="4055624at2759"/>
<gene>
    <name evidence="3" type="primary">NDAI0G00960</name>
    <name evidence="3" type="ordered locus">NDAI_0G00960</name>
</gene>
<dbReference type="Proteomes" id="UP000000689">
    <property type="component" value="Chromosome 7"/>
</dbReference>
<evidence type="ECO:0008006" key="5">
    <source>
        <dbReference type="Google" id="ProtNLM"/>
    </source>
</evidence>
<protein>
    <recommendedName>
        <fullName evidence="5">U3 small nucleolar RNA-associated protein 8</fullName>
    </recommendedName>
</protein>
<evidence type="ECO:0000313" key="4">
    <source>
        <dbReference type="Proteomes" id="UP000000689"/>
    </source>
</evidence>
<dbReference type="eggNOG" id="ENOG502QQ4S">
    <property type="taxonomic scope" value="Eukaryota"/>
</dbReference>
<dbReference type="RefSeq" id="XP_003671115.2">
    <property type="nucleotide sequence ID" value="XM_003671067.2"/>
</dbReference>
<feature type="domain" description="Utp8 C-terminal" evidence="2">
    <location>
        <begin position="394"/>
        <end position="700"/>
    </location>
</feature>
<dbReference type="AlphaFoldDB" id="G0WDL1"/>
<accession>G0WDL1</accession>
<dbReference type="STRING" id="1071378.G0WDL1"/>
<dbReference type="GO" id="GO:0032040">
    <property type="term" value="C:small-subunit processome"/>
    <property type="evidence" value="ECO:0007669"/>
    <property type="project" value="EnsemblFungi"/>
</dbReference>
<dbReference type="GO" id="GO:0045943">
    <property type="term" value="P:positive regulation of transcription by RNA polymerase I"/>
    <property type="evidence" value="ECO:0007669"/>
    <property type="project" value="EnsemblFungi"/>
</dbReference>
<dbReference type="InterPro" id="IPR018843">
    <property type="entry name" value="Utp8_b-prop"/>
</dbReference>
<proteinExistence type="predicted"/>
<reference evidence="3 4" key="1">
    <citation type="journal article" date="2011" name="Proc. Natl. Acad. Sci. U.S.A.">
        <title>Evolutionary erosion of yeast sex chromosomes by mating-type switching accidents.</title>
        <authorList>
            <person name="Gordon J.L."/>
            <person name="Armisen D."/>
            <person name="Proux-Wera E."/>
            <person name="Oheigeartaigh S.S."/>
            <person name="Byrne K.P."/>
            <person name="Wolfe K.H."/>
        </authorList>
    </citation>
    <scope>NUCLEOTIDE SEQUENCE [LARGE SCALE GENOMIC DNA]</scope>
    <source>
        <strain evidence="4">ATCC 10597 / BCRC 20456 / CBS 421 / NBRC 0211 / NRRL Y-12639</strain>
    </source>
</reference>
<dbReference type="HOGENOM" id="CLU_024075_0_0_1"/>
<dbReference type="GO" id="GO:0034511">
    <property type="term" value="F:U3 snoRNA binding"/>
    <property type="evidence" value="ECO:0007669"/>
    <property type="project" value="EnsemblFungi"/>
</dbReference>
<dbReference type="EMBL" id="HE580273">
    <property type="protein sequence ID" value="CCD25872.2"/>
    <property type="molecule type" value="Genomic_DNA"/>
</dbReference>
<dbReference type="OMA" id="IVTCPNL"/>
<organism evidence="3 4">
    <name type="scientific">Naumovozyma dairenensis (strain ATCC 10597 / BCRC 20456 / CBS 421 / NBRC 0211 / NRRL Y-12639)</name>
    <name type="common">Saccharomyces dairenensis</name>
    <dbReference type="NCBI Taxonomy" id="1071378"/>
    <lineage>
        <taxon>Eukaryota</taxon>
        <taxon>Fungi</taxon>
        <taxon>Dikarya</taxon>
        <taxon>Ascomycota</taxon>
        <taxon>Saccharomycotina</taxon>
        <taxon>Saccharomycetes</taxon>
        <taxon>Saccharomycetales</taxon>
        <taxon>Saccharomycetaceae</taxon>
        <taxon>Naumovozyma</taxon>
    </lineage>
</organism>
<dbReference type="GO" id="GO:0000049">
    <property type="term" value="F:tRNA binding"/>
    <property type="evidence" value="ECO:0007669"/>
    <property type="project" value="EnsemblFungi"/>
</dbReference>
<evidence type="ECO:0000313" key="3">
    <source>
        <dbReference type="EMBL" id="CCD25872.2"/>
    </source>
</evidence>
<dbReference type="GO" id="GO:0000462">
    <property type="term" value="P:maturation of SSU-rRNA from tricistronic rRNA transcript (SSU-rRNA, 5.8S rRNA, LSU-rRNA)"/>
    <property type="evidence" value="ECO:0007669"/>
    <property type="project" value="EnsemblFungi"/>
</dbReference>
<evidence type="ECO:0000259" key="2">
    <source>
        <dbReference type="Pfam" id="PF22542"/>
    </source>
</evidence>
<dbReference type="GO" id="GO:0006409">
    <property type="term" value="P:tRNA export from nucleus"/>
    <property type="evidence" value="ECO:0007669"/>
    <property type="project" value="EnsemblFungi"/>
</dbReference>
<dbReference type="GO" id="GO:0033553">
    <property type="term" value="C:rDNA heterochromatin"/>
    <property type="evidence" value="ECO:0007669"/>
    <property type="project" value="EnsemblFungi"/>
</dbReference>
<dbReference type="InterPro" id="IPR053881">
    <property type="entry name" value="Utp8_C"/>
</dbReference>
<dbReference type="KEGG" id="ndi:NDAI_0G00960"/>
<dbReference type="GO" id="GO:0034455">
    <property type="term" value="C:t-UTP complex"/>
    <property type="evidence" value="ECO:0007669"/>
    <property type="project" value="EnsemblFungi"/>
</dbReference>
<feature type="domain" description="Utp8 beta-propeller" evidence="1">
    <location>
        <begin position="1"/>
        <end position="380"/>
    </location>
</feature>
<keyword evidence="4" id="KW-1185">Reference proteome</keyword>
<dbReference type="Pfam" id="PF22542">
    <property type="entry name" value="Utp8_C"/>
    <property type="match status" value="1"/>
</dbReference>
<name>G0WDL1_NAUDC</name>
<sequence length="700" mass="79885">MPSLSQPFRLTVLPKIASLSNYSLQGDYIQVTKSTFNPTTNKVVIGVSGSAISQYIINPTPKLIFNYPIPSTNIVTACDVLENDNDNTNNEVWCFGLVANKTYTLTLITKDKQKSSATMEDDEDVVDVIDTTIKDEFNVKLDSKIVDIKIIKKKADDISIMIVLENGLIQFFNSSLKLLNTVKINYKNVKFVEHFKEDNKDFMFTICDLGDNNKVCIKLFQINNDSAIELNSIIMENFNGQNAKFCYQFGKFYKLTNNNLMVYSLPQFQLEHTTTIPMIKTDDQIVSMKPISTNRILLTINNKIYLLDLIHNSILSERELTHLKSLQLLRSAVIGKGENNNKTITIGVSTKFGVNPTSSLEIINVDVGSNTLKDSLGKCFQNLNLQNQIQISTQALKPLFDPNTDGDKDDDLFKKLVTKEQFNYDEILTKLSENTNDIGKFDEIFFQSFNIKKEHYTENDRFIYNHEFFLKLIDLIFEKFGSTATTAQTNEYPKTLTFLLTHPLFPMERTQSLLSRFANHPRLFKQAIVTCPNLPLPELLNELLTIKNNELSLDISLRILQDYSKDSIKQELRNLPRLEIENFIDFILNDEIKDDQNSPQLFQLLALVLDSIGLFALSDNILENLSAYIDRQVSIVEKNTELWYLIDSNNNIFSHNKKDNSFSSASASTNSKSNNISSNNKKSFTQKEALPMYSVDYLEL</sequence>
<dbReference type="GeneID" id="11497268"/>
<evidence type="ECO:0000259" key="1">
    <source>
        <dbReference type="Pfam" id="PF10395"/>
    </source>
</evidence>
<dbReference type="Pfam" id="PF10395">
    <property type="entry name" value="Utp8_b_propeller"/>
    <property type="match status" value="1"/>
</dbReference>